<reference evidence="2" key="1">
    <citation type="submission" date="2014-09" db="EMBL/GenBank/DDBJ databases">
        <authorList>
            <person name="Magalhaes I.L.F."/>
            <person name="Oliveira U."/>
            <person name="Santos F.R."/>
            <person name="Vidigal T.H.D.A."/>
            <person name="Brescovit A.D."/>
            <person name="Santos A.J."/>
        </authorList>
    </citation>
    <scope>NUCLEOTIDE SEQUENCE</scope>
    <source>
        <tissue evidence="2">Shoot tissue taken approximately 20 cm above the soil surface</tissue>
    </source>
</reference>
<evidence type="ECO:0000313" key="2">
    <source>
        <dbReference type="EMBL" id="JAD84670.1"/>
    </source>
</evidence>
<sequence length="24" mass="2485">MARTQEPMSASSGNSTTILSATSR</sequence>
<accession>A0A0A9DGC5</accession>
<dbReference type="EMBL" id="GBRH01213225">
    <property type="protein sequence ID" value="JAD84670.1"/>
    <property type="molecule type" value="Transcribed_RNA"/>
</dbReference>
<proteinExistence type="predicted"/>
<protein>
    <submittedName>
        <fullName evidence="2">p2C35</fullName>
    </submittedName>
</protein>
<feature type="region of interest" description="Disordered" evidence="1">
    <location>
        <begin position="1"/>
        <end position="24"/>
    </location>
</feature>
<dbReference type="AlphaFoldDB" id="A0A0A9DGC5"/>
<organism evidence="2">
    <name type="scientific">Arundo donax</name>
    <name type="common">Giant reed</name>
    <name type="synonym">Donax arundinaceus</name>
    <dbReference type="NCBI Taxonomy" id="35708"/>
    <lineage>
        <taxon>Eukaryota</taxon>
        <taxon>Viridiplantae</taxon>
        <taxon>Streptophyta</taxon>
        <taxon>Embryophyta</taxon>
        <taxon>Tracheophyta</taxon>
        <taxon>Spermatophyta</taxon>
        <taxon>Magnoliopsida</taxon>
        <taxon>Liliopsida</taxon>
        <taxon>Poales</taxon>
        <taxon>Poaceae</taxon>
        <taxon>PACMAD clade</taxon>
        <taxon>Arundinoideae</taxon>
        <taxon>Arundineae</taxon>
        <taxon>Arundo</taxon>
    </lineage>
</organism>
<reference evidence="2" key="2">
    <citation type="journal article" date="2015" name="Data Brief">
        <title>Shoot transcriptome of the giant reed, Arundo donax.</title>
        <authorList>
            <person name="Barrero R.A."/>
            <person name="Guerrero F.D."/>
            <person name="Moolhuijzen P."/>
            <person name="Goolsby J.A."/>
            <person name="Tidwell J."/>
            <person name="Bellgard S.E."/>
            <person name="Bellgard M.I."/>
        </authorList>
    </citation>
    <scope>NUCLEOTIDE SEQUENCE</scope>
    <source>
        <tissue evidence="2">Shoot tissue taken approximately 20 cm above the soil surface</tissue>
    </source>
</reference>
<name>A0A0A9DGC5_ARUDO</name>
<evidence type="ECO:0000256" key="1">
    <source>
        <dbReference type="SAM" id="MobiDB-lite"/>
    </source>
</evidence>